<feature type="chain" id="PRO_5012187434" evidence="2">
    <location>
        <begin position="18"/>
        <end position="446"/>
    </location>
</feature>
<dbReference type="CDD" id="cd01837">
    <property type="entry name" value="SGNH_plant_lipase_like"/>
    <property type="match status" value="1"/>
</dbReference>
<organism evidence="3 4">
    <name type="scientific">Corchorus olitorius</name>
    <dbReference type="NCBI Taxonomy" id="93759"/>
    <lineage>
        <taxon>Eukaryota</taxon>
        <taxon>Viridiplantae</taxon>
        <taxon>Streptophyta</taxon>
        <taxon>Embryophyta</taxon>
        <taxon>Tracheophyta</taxon>
        <taxon>Spermatophyta</taxon>
        <taxon>Magnoliopsida</taxon>
        <taxon>eudicotyledons</taxon>
        <taxon>Gunneridae</taxon>
        <taxon>Pentapetalae</taxon>
        <taxon>rosids</taxon>
        <taxon>malvids</taxon>
        <taxon>Malvales</taxon>
        <taxon>Malvaceae</taxon>
        <taxon>Grewioideae</taxon>
        <taxon>Apeibeae</taxon>
        <taxon>Corchorus</taxon>
    </lineage>
</organism>
<dbReference type="STRING" id="93759.A0A1R3JFV7"/>
<dbReference type="PANTHER" id="PTHR45642">
    <property type="entry name" value="GDSL ESTERASE/LIPASE EXL3"/>
    <property type="match status" value="1"/>
</dbReference>
<dbReference type="Gene3D" id="3.40.50.1110">
    <property type="entry name" value="SGNH hydrolase"/>
    <property type="match status" value="1"/>
</dbReference>
<accession>A0A1R3JFV7</accession>
<sequence length="446" mass="49666">MAPRLVLFVSLLIIINACNLTSASAAVARFPNITSILIFGDSTVDTGNNNYIPTLFKGDHLPYGQNFPGHVPTGRFSNGKLIPDFFANFLGIKQTVPPFLDPNLSDFDLRTGVSFASAGSGYDDLTTVTTAAISIVRQIDLIRNYKARLISVVGEKEARETLGKSLVVISAGTNDFGLNYYLLPVSVRRLEFDVKGYQDFLQNQIQGLVKTLYNEGIRRIAIAGLPPMGCLPLLITARLKPLFDRTCLEDENRDARAYNEKLVRLIPRLEKSLPGTKIAYADVYTTMMDMMNHPRKYGAMDWAFVQKSWDKWVSSNIGSSDEPLKAALLINHDPLRPSRLLSTIAEQDGMNIRPIELSQFVSFIKRNKLQTETFIIGHREYMVTSIHENWFCARCLNTSKPAGEGAIVMQTSAFILVALYDGSIGSASRAMVSVDQLVWVLNRRNL</sequence>
<evidence type="ECO:0000256" key="1">
    <source>
        <dbReference type="ARBA" id="ARBA00008668"/>
    </source>
</evidence>
<dbReference type="AlphaFoldDB" id="A0A1R3JFV7"/>
<dbReference type="InterPro" id="IPR001087">
    <property type="entry name" value="GDSL"/>
</dbReference>
<dbReference type="GO" id="GO:0003779">
    <property type="term" value="F:actin binding"/>
    <property type="evidence" value="ECO:0007669"/>
    <property type="project" value="InterPro"/>
</dbReference>
<dbReference type="InterPro" id="IPR050592">
    <property type="entry name" value="GDSL_lipolytic_enzyme"/>
</dbReference>
<dbReference type="SUPFAM" id="SSF55770">
    <property type="entry name" value="Profilin (actin-binding protein)"/>
    <property type="match status" value="1"/>
</dbReference>
<dbReference type="Proteomes" id="UP000187203">
    <property type="component" value="Unassembled WGS sequence"/>
</dbReference>
<dbReference type="Pfam" id="PF00235">
    <property type="entry name" value="Profilin"/>
    <property type="match status" value="1"/>
</dbReference>
<evidence type="ECO:0000313" key="4">
    <source>
        <dbReference type="Proteomes" id="UP000187203"/>
    </source>
</evidence>
<dbReference type="Pfam" id="PF00657">
    <property type="entry name" value="Lipase_GDSL"/>
    <property type="match status" value="1"/>
</dbReference>
<proteinExistence type="inferred from homology"/>
<dbReference type="InterPro" id="IPR036514">
    <property type="entry name" value="SGNH_hydro_sf"/>
</dbReference>
<dbReference type="GO" id="GO:0016788">
    <property type="term" value="F:hydrolase activity, acting on ester bonds"/>
    <property type="evidence" value="ECO:0007669"/>
    <property type="project" value="InterPro"/>
</dbReference>
<dbReference type="InterPro" id="IPR048278">
    <property type="entry name" value="PFN"/>
</dbReference>
<keyword evidence="2" id="KW-0732">Signal</keyword>
<name>A0A1R3JFV7_9ROSI</name>
<comment type="caution">
    <text evidence="3">The sequence shown here is derived from an EMBL/GenBank/DDBJ whole genome shotgun (WGS) entry which is preliminary data.</text>
</comment>
<dbReference type="SUPFAM" id="SSF52266">
    <property type="entry name" value="SGNH hydrolase"/>
    <property type="match status" value="1"/>
</dbReference>
<reference evidence="4" key="1">
    <citation type="submission" date="2013-09" db="EMBL/GenBank/DDBJ databases">
        <title>Corchorus olitorius genome sequencing.</title>
        <authorList>
            <person name="Alam M."/>
            <person name="Haque M.S."/>
            <person name="Islam M.S."/>
            <person name="Emdad E.M."/>
            <person name="Islam M.M."/>
            <person name="Ahmed B."/>
            <person name="Halim A."/>
            <person name="Hossen Q.M.M."/>
            <person name="Hossain M.Z."/>
            <person name="Ahmed R."/>
            <person name="Khan M.M."/>
            <person name="Islam R."/>
            <person name="Rashid M.M."/>
            <person name="Khan S.A."/>
            <person name="Rahman M.S."/>
            <person name="Alam M."/>
            <person name="Yahiya A.S."/>
            <person name="Khan M.S."/>
            <person name="Azam M.S."/>
            <person name="Haque T."/>
            <person name="Lashkar M.Z.H."/>
            <person name="Akhand A.I."/>
            <person name="Morshed G."/>
            <person name="Roy S."/>
            <person name="Uddin K.S."/>
            <person name="Rabeya T."/>
            <person name="Hossain A.S."/>
            <person name="Chowdhury A."/>
            <person name="Snigdha A.R."/>
            <person name="Mortoza M.S."/>
            <person name="Matin S.A."/>
            <person name="Hoque S.M.E."/>
            <person name="Islam M.K."/>
            <person name="Roy D.K."/>
            <person name="Haider R."/>
            <person name="Moosa M.M."/>
            <person name="Elias S.M."/>
            <person name="Hasan A.M."/>
            <person name="Jahan S."/>
            <person name="Shafiuddin M."/>
            <person name="Mahmood N."/>
            <person name="Shommy N.S."/>
        </authorList>
    </citation>
    <scope>NUCLEOTIDE SEQUENCE [LARGE SCALE GENOMIC DNA]</scope>
    <source>
        <strain evidence="4">cv. O-4</strain>
    </source>
</reference>
<dbReference type="OrthoDB" id="1880154at2759"/>
<comment type="similarity">
    <text evidence="1">Belongs to the 'GDSL' lipolytic enzyme family.</text>
</comment>
<dbReference type="InterPro" id="IPR035669">
    <property type="entry name" value="SGNH_plant_lipase-like"/>
</dbReference>
<keyword evidence="4" id="KW-1185">Reference proteome</keyword>
<gene>
    <name evidence="3" type="ORF">COLO4_16729</name>
</gene>
<protein>
    <submittedName>
        <fullName evidence="3">Lipase, GDSL</fullName>
    </submittedName>
</protein>
<evidence type="ECO:0000256" key="2">
    <source>
        <dbReference type="SAM" id="SignalP"/>
    </source>
</evidence>
<dbReference type="InterPro" id="IPR036140">
    <property type="entry name" value="PFN_sf"/>
</dbReference>
<dbReference type="EMBL" id="AWUE01016240">
    <property type="protein sequence ID" value="OMO93718.1"/>
    <property type="molecule type" value="Genomic_DNA"/>
</dbReference>
<feature type="signal peptide" evidence="2">
    <location>
        <begin position="1"/>
        <end position="17"/>
    </location>
</feature>
<dbReference type="PANTHER" id="PTHR45642:SF30">
    <property type="entry name" value="SGNH HYDROLASE-TYPE ESTERASE DOMAIN-CONTAINING PROTEIN"/>
    <property type="match status" value="1"/>
</dbReference>
<evidence type="ECO:0000313" key="3">
    <source>
        <dbReference type="EMBL" id="OMO93718.1"/>
    </source>
</evidence>